<feature type="domain" description="Gp5/Type VI secretion system Vgr protein OB-fold" evidence="3">
    <location>
        <begin position="491"/>
        <end position="540"/>
    </location>
</feature>
<reference evidence="6 7" key="1">
    <citation type="submission" date="2019-11" db="EMBL/GenBank/DDBJ databases">
        <title>Type strains purchased from KCTC, JCM and DSMZ.</title>
        <authorList>
            <person name="Lu H."/>
        </authorList>
    </citation>
    <scope>NUCLEOTIDE SEQUENCE [LARGE SCALE GENOMIC DNA]</scope>
    <source>
        <strain evidence="6 7">KCTC 42409</strain>
    </source>
</reference>
<sequence length="1030" mass="108663">MDLAASLSPAAVLAGLAGQGRLIRPWAPSYDRHSCQSALGAGQFGTGLSQHARLITLASAQDGALPESLMAEHISGREAVNELFAFDVHALSTSASLDLAQFIGEELTVTLLQPDGSRRAWHGLCTEASWLGADGGVARYCLRLEPALALLKLRRDSYIFQDRTVQDVVTELLSDYPQLRFSFDLTQPLAPRAICTQYRESDFEFFQRLLASEGLSWRFEHDPPDVLAADGQARHALVIFDSGAQAPAMPGGSVLRFHGVRATDTDDAIDTFAARRSVQANAVSIASWDPQQLLAPSKETASALDAGELPEIAIYDGSGERIKSGAENSDGDAGSHSTLMLQALELRNKQFDGAGAVRRLAPGYSFQLTQHERYGDGADGFTVLSVQHEARNNVESAIAGGPAFGIEPGTYRNCFTCVRDTVAIVPDATALPHTATALGPQTALVVGLAGAVSTTDRDHQVRIQFAWQRGANANAGGMPHNTEDGGCAPGDERSGTWVRVAEALAGPNWGSQFTPRVGTEVLVDFIEGDIDRPVIVAQLYTGNDVPPFSAGEDSSANHAGTLSGIQSRNFDGSGFNQWQLDDTQGQLRMRLATSCAATQLNLGYLVEQSPGSAQRGSYRGSGFELRTDAWAVVRGGEGVLLTTSARNAQGSSVTSTQMDAADALRRLQAAQTAGKQLFDAAAAQQALSSKDAAKAQEEFIAFIDPRQKGKFDGPVNGQPAFKAQAGSREPDSAQPVEKFGAPLVLMDAAASVNWATPASTVLFAGKQVQWSAQGDVHMAAAHTVSTVAGKAAGLFTLAGGIKAIAGNGPVSLQAHTDKLEILADQDITVISVNDCIDIKASKKIVLQAGQSSVTLDGGDIAFACPGNFTVKGGKHEFAGGASNSAELASLPTGSCAPSHNLFDSPLGPYSLRFAFAGADAVADIFKIAGKKFLVADDKNTKIASGTIGPDGRLPRVDSAAAKNLTLHIGEDKWSSIAVEDENMLDDGDPFIAEFPEPHDPYFSRLARSDGHLHFTAAELKDLIDTPGGEE</sequence>
<name>A0A6L6PWZ7_9BURK</name>
<organism evidence="6 7">
    <name type="scientific">Pseudoduganella ginsengisoli</name>
    <dbReference type="NCBI Taxonomy" id="1462440"/>
    <lineage>
        <taxon>Bacteria</taxon>
        <taxon>Pseudomonadati</taxon>
        <taxon>Pseudomonadota</taxon>
        <taxon>Betaproteobacteria</taxon>
        <taxon>Burkholderiales</taxon>
        <taxon>Oxalobacteraceae</taxon>
        <taxon>Telluria group</taxon>
        <taxon>Pseudoduganella</taxon>
    </lineage>
</organism>
<protein>
    <submittedName>
        <fullName evidence="6">Type VI secretion system tip protein VgrG</fullName>
    </submittedName>
</protein>
<evidence type="ECO:0000256" key="1">
    <source>
        <dbReference type="ARBA" id="ARBA00005558"/>
    </source>
</evidence>
<comment type="similarity">
    <text evidence="1">Belongs to the VgrG protein family.</text>
</comment>
<dbReference type="SUPFAM" id="SSF69279">
    <property type="entry name" value="Phage tail proteins"/>
    <property type="match status" value="2"/>
</dbReference>
<dbReference type="AlphaFoldDB" id="A0A6L6PWZ7"/>
<dbReference type="Gene3D" id="2.30.110.50">
    <property type="match status" value="1"/>
</dbReference>
<keyword evidence="7" id="KW-1185">Reference proteome</keyword>
<evidence type="ECO:0000259" key="3">
    <source>
        <dbReference type="Pfam" id="PF04717"/>
    </source>
</evidence>
<dbReference type="Proteomes" id="UP000484015">
    <property type="component" value="Unassembled WGS sequence"/>
</dbReference>
<comment type="caution">
    <text evidence="6">The sequence shown here is derived from an EMBL/GenBank/DDBJ whole genome shotgun (WGS) entry which is preliminary data.</text>
</comment>
<evidence type="ECO:0000259" key="4">
    <source>
        <dbReference type="Pfam" id="PF10106"/>
    </source>
</evidence>
<evidence type="ECO:0000259" key="5">
    <source>
        <dbReference type="Pfam" id="PF13296"/>
    </source>
</evidence>
<feature type="domain" description="Putative type VI secretion system Rhs element associated Vgr" evidence="5">
    <location>
        <begin position="568"/>
        <end position="681"/>
    </location>
</feature>
<evidence type="ECO:0000313" key="7">
    <source>
        <dbReference type="Proteomes" id="UP000484015"/>
    </source>
</evidence>
<dbReference type="Pfam" id="PF10106">
    <property type="entry name" value="DUF2345"/>
    <property type="match status" value="1"/>
</dbReference>
<dbReference type="InterPro" id="IPR017847">
    <property type="entry name" value="T6SS_RhsGE_Vgr_subset"/>
</dbReference>
<dbReference type="EMBL" id="WNLA01000002">
    <property type="protein sequence ID" value="MTW01498.1"/>
    <property type="molecule type" value="Genomic_DNA"/>
</dbReference>
<feature type="domain" description="DUF2345" evidence="4">
    <location>
        <begin position="732"/>
        <end position="881"/>
    </location>
</feature>
<evidence type="ECO:0000256" key="2">
    <source>
        <dbReference type="SAM" id="MobiDB-lite"/>
    </source>
</evidence>
<dbReference type="SUPFAM" id="SSF69255">
    <property type="entry name" value="gp5 N-terminal domain-like"/>
    <property type="match status" value="1"/>
</dbReference>
<dbReference type="NCBIfam" id="TIGR03361">
    <property type="entry name" value="VI_Rhs_Vgr"/>
    <property type="match status" value="1"/>
</dbReference>
<dbReference type="Pfam" id="PF04717">
    <property type="entry name" value="Phage_base_V"/>
    <property type="match status" value="1"/>
</dbReference>
<dbReference type="Gene3D" id="4.10.220.110">
    <property type="match status" value="1"/>
</dbReference>
<dbReference type="Gene3D" id="2.40.50.230">
    <property type="entry name" value="Gp5 N-terminal domain"/>
    <property type="match status" value="1"/>
</dbReference>
<feature type="region of interest" description="Disordered" evidence="2">
    <location>
        <begin position="713"/>
        <end position="734"/>
    </location>
</feature>
<dbReference type="Pfam" id="PF13296">
    <property type="entry name" value="T6SS_Vgr"/>
    <property type="match status" value="1"/>
</dbReference>
<proteinExistence type="inferred from homology"/>
<dbReference type="Pfam" id="PF05954">
    <property type="entry name" value="Phage_GPD"/>
    <property type="match status" value="1"/>
</dbReference>
<dbReference type="NCBIfam" id="TIGR01646">
    <property type="entry name" value="vgr_GE"/>
    <property type="match status" value="1"/>
</dbReference>
<dbReference type="InterPro" id="IPR037026">
    <property type="entry name" value="Vgr_OB-fold_dom_sf"/>
</dbReference>
<gene>
    <name evidence="6" type="primary">tssI</name>
    <name evidence="6" type="ORF">GM668_05285</name>
</gene>
<dbReference type="InterPro" id="IPR028244">
    <property type="entry name" value="T6SS_Rhs_Vgr_dom"/>
</dbReference>
<dbReference type="OrthoDB" id="1907165at2"/>
<accession>A0A6L6PWZ7</accession>
<dbReference type="InterPro" id="IPR006531">
    <property type="entry name" value="Gp5/Vgr_OB"/>
</dbReference>
<evidence type="ECO:0000313" key="6">
    <source>
        <dbReference type="EMBL" id="MTW01498.1"/>
    </source>
</evidence>
<dbReference type="InterPro" id="IPR006533">
    <property type="entry name" value="T6SS_Vgr_RhsGE"/>
</dbReference>
<dbReference type="SUPFAM" id="SSF69349">
    <property type="entry name" value="Phage fibre proteins"/>
    <property type="match status" value="1"/>
</dbReference>
<dbReference type="Gene3D" id="3.55.50.10">
    <property type="entry name" value="Baseplate protein-like domains"/>
    <property type="match status" value="1"/>
</dbReference>
<dbReference type="InterPro" id="IPR018769">
    <property type="entry name" value="VgrG2_DUF2345"/>
</dbReference>